<dbReference type="RefSeq" id="XP_040658359.1">
    <property type="nucleotide sequence ID" value="XM_040797476.1"/>
</dbReference>
<evidence type="ECO:0000313" key="3">
    <source>
        <dbReference type="EMBL" id="KYK59007.1"/>
    </source>
</evidence>
<feature type="compositionally biased region" description="Basic and acidic residues" evidence="1">
    <location>
        <begin position="503"/>
        <end position="513"/>
    </location>
</feature>
<evidence type="ECO:0000259" key="2">
    <source>
        <dbReference type="PROSITE" id="PS50181"/>
    </source>
</evidence>
<reference evidence="3 4" key="1">
    <citation type="journal article" date="2016" name="Sci. Rep.">
        <title>Insights into Adaptations to a Near-Obligate Nematode Endoparasitic Lifestyle from the Finished Genome of Drechmeria coniospora.</title>
        <authorList>
            <person name="Zhang L."/>
            <person name="Zhou Z."/>
            <person name="Guo Q."/>
            <person name="Fokkens L."/>
            <person name="Miskei M."/>
            <person name="Pocsi I."/>
            <person name="Zhang W."/>
            <person name="Chen M."/>
            <person name="Wang L."/>
            <person name="Sun Y."/>
            <person name="Donzelli B.G."/>
            <person name="Gibson D.M."/>
            <person name="Nelson D.R."/>
            <person name="Luo J.G."/>
            <person name="Rep M."/>
            <person name="Liu H."/>
            <person name="Yang S."/>
            <person name="Wang J."/>
            <person name="Krasnoff S.B."/>
            <person name="Xu Y."/>
            <person name="Molnar I."/>
            <person name="Lin M."/>
        </authorList>
    </citation>
    <scope>NUCLEOTIDE SEQUENCE [LARGE SCALE GENOMIC DNA]</scope>
    <source>
        <strain evidence="3 4">ARSEF 6962</strain>
    </source>
</reference>
<accession>A0A151GPH1</accession>
<feature type="region of interest" description="Disordered" evidence="1">
    <location>
        <begin position="142"/>
        <end position="168"/>
    </location>
</feature>
<feature type="region of interest" description="Disordered" evidence="1">
    <location>
        <begin position="503"/>
        <end position="529"/>
    </location>
</feature>
<dbReference type="GeneID" id="63712777"/>
<evidence type="ECO:0000256" key="1">
    <source>
        <dbReference type="SAM" id="MobiDB-lite"/>
    </source>
</evidence>
<dbReference type="STRING" id="98403.A0A151GPH1"/>
<dbReference type="InParanoid" id="A0A151GPH1"/>
<comment type="caution">
    <text evidence="3">The sequence shown here is derived from an EMBL/GenBank/DDBJ whole genome shotgun (WGS) entry which is preliminary data.</text>
</comment>
<keyword evidence="4" id="KW-1185">Reference proteome</keyword>
<feature type="region of interest" description="Disordered" evidence="1">
    <location>
        <begin position="597"/>
        <end position="631"/>
    </location>
</feature>
<dbReference type="EMBL" id="LAYC01000001">
    <property type="protein sequence ID" value="KYK59007.1"/>
    <property type="molecule type" value="Genomic_DNA"/>
</dbReference>
<dbReference type="InterPro" id="IPR056021">
    <property type="entry name" value="DUF7600"/>
</dbReference>
<feature type="domain" description="F-box" evidence="2">
    <location>
        <begin position="207"/>
        <end position="257"/>
    </location>
</feature>
<organism evidence="3 4">
    <name type="scientific">Drechmeria coniospora</name>
    <name type="common">Nematophagous fungus</name>
    <name type="synonym">Meria coniospora</name>
    <dbReference type="NCBI Taxonomy" id="98403"/>
    <lineage>
        <taxon>Eukaryota</taxon>
        <taxon>Fungi</taxon>
        <taxon>Dikarya</taxon>
        <taxon>Ascomycota</taxon>
        <taxon>Pezizomycotina</taxon>
        <taxon>Sordariomycetes</taxon>
        <taxon>Hypocreomycetidae</taxon>
        <taxon>Hypocreales</taxon>
        <taxon>Ophiocordycipitaceae</taxon>
        <taxon>Drechmeria</taxon>
    </lineage>
</organism>
<protein>
    <recommendedName>
        <fullName evidence="2">F-box domain-containing protein</fullName>
    </recommendedName>
</protein>
<dbReference type="Proteomes" id="UP000076580">
    <property type="component" value="Chromosome 01"/>
</dbReference>
<evidence type="ECO:0000313" key="4">
    <source>
        <dbReference type="Proteomes" id="UP000076580"/>
    </source>
</evidence>
<dbReference type="InterPro" id="IPR001810">
    <property type="entry name" value="F-box_dom"/>
</dbReference>
<dbReference type="PROSITE" id="PS50181">
    <property type="entry name" value="FBOX"/>
    <property type="match status" value="1"/>
</dbReference>
<dbReference type="Pfam" id="PF24539">
    <property type="entry name" value="DUF7600"/>
    <property type="match status" value="1"/>
</dbReference>
<gene>
    <name evidence="3" type="ORF">DCS_00134</name>
</gene>
<sequence>MSSRATCLGRPDAARVGASCLACAVVLAHRMAVYTYAPGAAEIWLTPVMERTSAVPLHLGQLFVWLASTPANPTGHTALFHWRPFGFVFHAACWDMLGAVAPPATFDRELVFAVLTSFPQARGLIQFGHGYGGLHDEPFSTQARAEHETTSDGPLEEKPWPVPGPERHDPHVVAEIRRIFSLLRDREPRPSPASRTRLRLGTQTAGRDPFRSLPDEVLRCLVHELASPDVVSLRRASRALAGFDLPDSFFHSRFRRGRELQHVIEAQRPGMRRMFRGRWKSIYLGLKALSREDGMRNRARVWRILGWWCDVLAQIRDRHPGDSCIAVGDAVDDADVDGSDVEWVAADHVVELRALPCGQGVKPCNISLFHLEAEFVSAHVSVVRISGRCWVSGVCFETADGYIHPIHTMGHLHPSQSHRLDAGPDKDAQPEGFLVAHDGLGVRGIAILYDSGHQSNWVGDHAGVPVRKLVLPRRDGREARPLCWFRGAFDGLKMISLAISDGHKAGPRRDTSRTELGPSRDNASWFPRMPPPNVSFEGIDLRDLHSSPGGQGRTPFCIIMFRELSGSGPGSRLRIEAHHGRGGAIVGLSVAFVSPAGSHAPETMGSREAPEASGSREVPEASGSPAEWYDDEGHSRRTSFFDVHHARGEALVGLDTRYSGTVGLEGFQVRNRHGAAAGGAHAERLIDSFSRILAAGKPLGTWPRRPGQRECTVVRTDGFA</sequence>
<proteinExistence type="predicted"/>
<dbReference type="AlphaFoldDB" id="A0A151GPH1"/>
<name>A0A151GPH1_DRECN</name>